<proteinExistence type="predicted"/>
<dbReference type="Gene3D" id="3.40.50.300">
    <property type="entry name" value="P-loop containing nucleotide triphosphate hydrolases"/>
    <property type="match status" value="1"/>
</dbReference>
<organism evidence="2 3">
    <name type="scientific">Acinetobacter johnsonii</name>
    <dbReference type="NCBI Taxonomy" id="40214"/>
    <lineage>
        <taxon>Bacteria</taxon>
        <taxon>Pseudomonadati</taxon>
        <taxon>Pseudomonadota</taxon>
        <taxon>Gammaproteobacteria</taxon>
        <taxon>Moraxellales</taxon>
        <taxon>Moraxellaceae</taxon>
        <taxon>Acinetobacter</taxon>
    </lineage>
</organism>
<evidence type="ECO:0000313" key="3">
    <source>
        <dbReference type="Proteomes" id="UP000249282"/>
    </source>
</evidence>
<evidence type="ECO:0000259" key="1">
    <source>
        <dbReference type="Pfam" id="PF07693"/>
    </source>
</evidence>
<name>A0A2W5RTQ6_ACIJO</name>
<dbReference type="SUPFAM" id="SSF52540">
    <property type="entry name" value="P-loop containing nucleoside triphosphate hydrolases"/>
    <property type="match status" value="1"/>
</dbReference>
<sequence>MTDTNQLNWQRTNLENIETAWEGDLWDRKRLGIQLTNYVDRLQCGAVLALDARWGEGKTWFVRHWQKHLEDENHNVIYLDAFANDYLEDPFLVISSEITSCLAKDDNVSSHINTFKKKAAAAYQALLPSLPKVLLTLGLNLISGGVLGTLAQQAYETGEKVIESASDEIGEKIKESIEAKIESHEADKNTLLVFKQELAQLADKLEKPLVVIIDELDRCRPDFAIRLIERIKHFFDIPKIVFVLVMNKKQFIMSIKHFYGYDDDSSKIYLDKFVDFEIPLLNSKNIISKNISSFEIIKKLMLGVGEECSDIHLVFHLAIKENISFRELKKRVNIYALLKQESVYKNLFISLSLVKSNSGLIRSMKDVIISIMKLNEANINIVDANLRNTHNDDFIYLVDQNYSLKLSVLLEYISDLKEIEIENQKNNSYNYKLLFSKVMNKYALMHEENMEAHIFEQQFIKYLSSSL</sequence>
<dbReference type="Proteomes" id="UP000249282">
    <property type="component" value="Unassembled WGS sequence"/>
</dbReference>
<gene>
    <name evidence="2" type="ORF">DI542_03200</name>
</gene>
<dbReference type="InterPro" id="IPR027417">
    <property type="entry name" value="P-loop_NTPase"/>
</dbReference>
<comment type="caution">
    <text evidence="2">The sequence shown here is derived from an EMBL/GenBank/DDBJ whole genome shotgun (WGS) entry which is preliminary data.</text>
</comment>
<dbReference type="EMBL" id="QFQJ01000009">
    <property type="protein sequence ID" value="PZQ93076.1"/>
    <property type="molecule type" value="Genomic_DNA"/>
</dbReference>
<dbReference type="InterPro" id="IPR011646">
    <property type="entry name" value="KAP_P-loop"/>
</dbReference>
<dbReference type="AlphaFoldDB" id="A0A2W5RTQ6"/>
<reference evidence="2 3" key="1">
    <citation type="submission" date="2017-11" db="EMBL/GenBank/DDBJ databases">
        <title>Infants hospitalized years apart are colonized by the same room-sourced microbial strains.</title>
        <authorList>
            <person name="Brooks B."/>
            <person name="Olm M.R."/>
            <person name="Firek B.A."/>
            <person name="Baker R."/>
            <person name="Thomas B.C."/>
            <person name="Morowitz M.J."/>
            <person name="Banfield J.F."/>
        </authorList>
    </citation>
    <scope>NUCLEOTIDE SEQUENCE [LARGE SCALE GENOMIC DNA]</scope>
    <source>
        <strain evidence="2">S2_003_000_R3_20</strain>
    </source>
</reference>
<feature type="domain" description="KAP NTPase" evidence="1">
    <location>
        <begin position="43"/>
        <end position="333"/>
    </location>
</feature>
<dbReference type="Pfam" id="PF07693">
    <property type="entry name" value="KAP_NTPase"/>
    <property type="match status" value="1"/>
</dbReference>
<protein>
    <submittedName>
        <fullName evidence="2">P-loop ATPase</fullName>
    </submittedName>
</protein>
<evidence type="ECO:0000313" key="2">
    <source>
        <dbReference type="EMBL" id="PZQ93076.1"/>
    </source>
</evidence>
<accession>A0A2W5RTQ6</accession>